<gene>
    <name evidence="3" type="ORF">SAMN05518846_12324</name>
</gene>
<organism evidence="3 4">
    <name type="scientific">Brevibacillus centrosporus</name>
    <dbReference type="NCBI Taxonomy" id="54910"/>
    <lineage>
        <taxon>Bacteria</taxon>
        <taxon>Bacillati</taxon>
        <taxon>Bacillota</taxon>
        <taxon>Bacilli</taxon>
        <taxon>Bacillales</taxon>
        <taxon>Paenibacillaceae</taxon>
        <taxon>Brevibacillus</taxon>
    </lineage>
</organism>
<name>A0A1I4D848_9BACL</name>
<dbReference type="PANTHER" id="PTHR46112">
    <property type="entry name" value="AMINOPEPTIDASE"/>
    <property type="match status" value="1"/>
</dbReference>
<dbReference type="Gene3D" id="3.40.350.10">
    <property type="entry name" value="Creatinase/prolidase N-terminal domain"/>
    <property type="match status" value="1"/>
</dbReference>
<dbReference type="InterPro" id="IPR029149">
    <property type="entry name" value="Creatin/AminoP/Spt16_N"/>
</dbReference>
<sequence>MLTRIPKEVYAERIARIQEHLRQKAISGLLVTNTYNIFYTTGLFHFPNERPVALFVPAAGESILFVPVMELQEAKHQTIFQDIRDYFEYPGVVHPIDWMVGSIKQTYPKLSQVSIDGGSRELFHRVRELFAPTSLSVNPLIHELRLTKDAHEVELLRAAGQYSDYIVKRGTEVAAPGMSELEMLQTISGDTLNKMIEDLGDVVYVPGGPAGGLVPSGLRTAMPHALPSAKRMEKGETLILSCGANVGGYRAECERTCFIGDVSDEQAKVLEVMATAQQMAIEAMRPGNKCSDIDAIALDYIRKAGYGQYLLHRTGHGKGLEEHEAPWIEVGDHTVLRPGMVLSSEPGIYIEGFSGFRHSDTIIVTDDEPLVVTQFPKSLDQLIINV</sequence>
<dbReference type="InterPro" id="IPR000994">
    <property type="entry name" value="Pept_M24"/>
</dbReference>
<dbReference type="EMBL" id="FORT01000023">
    <property type="protein sequence ID" value="SFK89692.1"/>
    <property type="molecule type" value="Genomic_DNA"/>
</dbReference>
<dbReference type="SUPFAM" id="SSF55920">
    <property type="entry name" value="Creatinase/aminopeptidase"/>
    <property type="match status" value="1"/>
</dbReference>
<dbReference type="InterPro" id="IPR000587">
    <property type="entry name" value="Creatinase_N"/>
</dbReference>
<dbReference type="Proteomes" id="UP000198915">
    <property type="component" value="Unassembled WGS sequence"/>
</dbReference>
<keyword evidence="4" id="KW-1185">Reference proteome</keyword>
<proteinExistence type="predicted"/>
<dbReference type="RefSeq" id="WP_092276324.1">
    <property type="nucleotide sequence ID" value="NZ_BJOE01000002.1"/>
</dbReference>
<dbReference type="Pfam" id="PF01321">
    <property type="entry name" value="Creatinase_N"/>
    <property type="match status" value="1"/>
</dbReference>
<evidence type="ECO:0000259" key="2">
    <source>
        <dbReference type="Pfam" id="PF01321"/>
    </source>
</evidence>
<dbReference type="InterPro" id="IPR050659">
    <property type="entry name" value="Peptidase_M24B"/>
</dbReference>
<dbReference type="InterPro" id="IPR036005">
    <property type="entry name" value="Creatinase/aminopeptidase-like"/>
</dbReference>
<dbReference type="Pfam" id="PF00557">
    <property type="entry name" value="Peptidase_M24"/>
    <property type="match status" value="1"/>
</dbReference>
<dbReference type="SUPFAM" id="SSF53092">
    <property type="entry name" value="Creatinase/prolidase N-terminal domain"/>
    <property type="match status" value="1"/>
</dbReference>
<dbReference type="PANTHER" id="PTHR46112:SF2">
    <property type="entry name" value="XAA-PRO AMINOPEPTIDASE P-RELATED"/>
    <property type="match status" value="1"/>
</dbReference>
<dbReference type="STRING" id="1884381.SAMN05518846_12324"/>
<reference evidence="4" key="1">
    <citation type="submission" date="2016-10" db="EMBL/GenBank/DDBJ databases">
        <authorList>
            <person name="Varghese N."/>
            <person name="Submissions S."/>
        </authorList>
    </citation>
    <scope>NUCLEOTIDE SEQUENCE [LARGE SCALE GENOMIC DNA]</scope>
    <source>
        <strain evidence="4">OK042</strain>
    </source>
</reference>
<dbReference type="Gene3D" id="3.90.230.10">
    <property type="entry name" value="Creatinase/methionine aminopeptidase superfamily"/>
    <property type="match status" value="1"/>
</dbReference>
<accession>A0A1I4D848</accession>
<evidence type="ECO:0000313" key="4">
    <source>
        <dbReference type="Proteomes" id="UP000198915"/>
    </source>
</evidence>
<feature type="domain" description="Peptidase M24" evidence="1">
    <location>
        <begin position="154"/>
        <end position="366"/>
    </location>
</feature>
<feature type="domain" description="Creatinase N-terminal" evidence="2">
    <location>
        <begin position="13"/>
        <end position="146"/>
    </location>
</feature>
<dbReference type="AlphaFoldDB" id="A0A1I4D848"/>
<protein>
    <submittedName>
        <fullName evidence="3">Xaa-Pro dipeptidase</fullName>
    </submittedName>
</protein>
<evidence type="ECO:0000313" key="3">
    <source>
        <dbReference type="EMBL" id="SFK89692.1"/>
    </source>
</evidence>
<evidence type="ECO:0000259" key="1">
    <source>
        <dbReference type="Pfam" id="PF00557"/>
    </source>
</evidence>